<dbReference type="EMBL" id="BA000045">
    <property type="protein sequence ID" value="BAC91981.1"/>
    <property type="molecule type" value="Genomic_DNA"/>
</dbReference>
<dbReference type="KEGG" id="gvi:glr4040"/>
<name>Q7NE40_GLOVI</name>
<sequence>MELIRNHERDLPAYPLDREALERDCTLEFVIASGPGGQHRNKTESGVRLTHRPSGVVVSATERRSQHQNREVAFERMAAKLADLQRVRAPRKPTRKPRAAKLRDLEAKKRRSAIKRARSGRDLAE</sequence>
<evidence type="ECO:0000313" key="5">
    <source>
        <dbReference type="EMBL" id="BAC91981.1"/>
    </source>
</evidence>
<proteinExistence type="inferred from homology"/>
<feature type="compositionally biased region" description="Basic residues" evidence="3">
    <location>
        <begin position="88"/>
        <end position="100"/>
    </location>
</feature>
<keyword evidence="6" id="KW-1185">Reference proteome</keyword>
<accession>Q7NE40</accession>
<dbReference type="InterPro" id="IPR000352">
    <property type="entry name" value="Pep_chain_release_fac_I"/>
</dbReference>
<evidence type="ECO:0000256" key="2">
    <source>
        <dbReference type="ARBA" id="ARBA00022481"/>
    </source>
</evidence>
<evidence type="ECO:0000259" key="4">
    <source>
        <dbReference type="Pfam" id="PF00472"/>
    </source>
</evidence>
<dbReference type="InParanoid" id="Q7NE40"/>
<comment type="similarity">
    <text evidence="1">Belongs to the prokaryotic/mitochondrial release factor family.</text>
</comment>
<evidence type="ECO:0000256" key="3">
    <source>
        <dbReference type="SAM" id="MobiDB-lite"/>
    </source>
</evidence>
<dbReference type="SUPFAM" id="SSF75620">
    <property type="entry name" value="Release factor"/>
    <property type="match status" value="1"/>
</dbReference>
<dbReference type="AlphaFoldDB" id="Q7NE40"/>
<dbReference type="PANTHER" id="PTHR43804:SF7">
    <property type="entry name" value="LD18447P"/>
    <property type="match status" value="1"/>
</dbReference>
<dbReference type="Gene3D" id="3.30.160.20">
    <property type="match status" value="1"/>
</dbReference>
<evidence type="ECO:0000256" key="1">
    <source>
        <dbReference type="ARBA" id="ARBA00010835"/>
    </source>
</evidence>
<dbReference type="PATRIC" id="fig|251221.4.peg.4072"/>
<reference evidence="5 6" key="2">
    <citation type="journal article" date="2003" name="DNA Res.">
        <title>Complete genome structure of Gloeobacter violaceus PCC 7421, a cyanobacterium that lacks thylakoids (supplement).</title>
        <authorList>
            <person name="Nakamura Y."/>
            <person name="Kaneko T."/>
            <person name="Sato S."/>
            <person name="Mimuro M."/>
            <person name="Miyashita H."/>
            <person name="Tsuchiya T."/>
            <person name="Sasamoto S."/>
            <person name="Watanabe A."/>
            <person name="Kawashima K."/>
            <person name="Kishida Y."/>
            <person name="Kiyokawa C."/>
            <person name="Kohara M."/>
            <person name="Matsumoto M."/>
            <person name="Matsuno A."/>
            <person name="Nakazaki N."/>
            <person name="Shimpo S."/>
            <person name="Takeuchi C."/>
            <person name="Yamada M."/>
            <person name="Tabata S."/>
        </authorList>
    </citation>
    <scope>NUCLEOTIDE SEQUENCE [LARGE SCALE GENOMIC DNA]</scope>
    <source>
        <strain evidence="6">ATCC 29082 / PCC 7421</strain>
    </source>
</reference>
<dbReference type="HOGENOM" id="CLU_089470_5_0_3"/>
<dbReference type="Pfam" id="PF00472">
    <property type="entry name" value="RF-1"/>
    <property type="match status" value="1"/>
</dbReference>
<gene>
    <name evidence="5" type="ordered locus">glr4040</name>
</gene>
<dbReference type="GO" id="GO:0003747">
    <property type="term" value="F:translation release factor activity"/>
    <property type="evidence" value="ECO:0007669"/>
    <property type="project" value="InterPro"/>
</dbReference>
<dbReference type="InterPro" id="IPR050057">
    <property type="entry name" value="Prokaryotic/Mito_RF"/>
</dbReference>
<feature type="compositionally biased region" description="Basic residues" evidence="3">
    <location>
        <begin position="108"/>
        <end position="118"/>
    </location>
</feature>
<evidence type="ECO:0000313" key="6">
    <source>
        <dbReference type="Proteomes" id="UP000000557"/>
    </source>
</evidence>
<feature type="domain" description="Prokaryotic-type class I peptide chain release factors" evidence="4">
    <location>
        <begin position="22"/>
        <end position="116"/>
    </location>
</feature>
<dbReference type="STRING" id="251221.gene:10761558"/>
<dbReference type="RefSeq" id="WP_011144028.1">
    <property type="nucleotide sequence ID" value="NC_005125.1"/>
</dbReference>
<dbReference type="EnsemblBacteria" id="BAC91981">
    <property type="protein sequence ID" value="BAC91981"/>
    <property type="gene ID" value="BAC91981"/>
</dbReference>
<feature type="region of interest" description="Disordered" evidence="3">
    <location>
        <begin position="85"/>
        <end position="125"/>
    </location>
</feature>
<organism evidence="5 6">
    <name type="scientific">Gloeobacter violaceus (strain ATCC 29082 / PCC 7421)</name>
    <dbReference type="NCBI Taxonomy" id="251221"/>
    <lineage>
        <taxon>Bacteria</taxon>
        <taxon>Bacillati</taxon>
        <taxon>Cyanobacteriota</taxon>
        <taxon>Cyanophyceae</taxon>
        <taxon>Gloeobacterales</taxon>
        <taxon>Gloeobacteraceae</taxon>
        <taxon>Gloeobacter</taxon>
    </lineage>
</organism>
<keyword evidence="2" id="KW-0488">Methylation</keyword>
<dbReference type="Proteomes" id="UP000000557">
    <property type="component" value="Chromosome"/>
</dbReference>
<reference evidence="5 6" key="1">
    <citation type="journal article" date="2003" name="DNA Res.">
        <title>Complete genome structure of Gloeobacter violaceus PCC 7421, a cyanobacterium that lacks thylakoids.</title>
        <authorList>
            <person name="Nakamura Y."/>
            <person name="Kaneko T."/>
            <person name="Sato S."/>
            <person name="Mimuro M."/>
            <person name="Miyashita H."/>
            <person name="Tsuchiya T."/>
            <person name="Sasamoto S."/>
            <person name="Watanabe A."/>
            <person name="Kawashima K."/>
            <person name="Kishida Y."/>
            <person name="Kiyokawa C."/>
            <person name="Kohara M."/>
            <person name="Matsumoto M."/>
            <person name="Matsuno A."/>
            <person name="Nakazaki N."/>
            <person name="Shimpo S."/>
            <person name="Takeuchi C."/>
            <person name="Yamada M."/>
            <person name="Tabata S."/>
        </authorList>
    </citation>
    <scope>NUCLEOTIDE SEQUENCE [LARGE SCALE GENOMIC DNA]</scope>
    <source>
        <strain evidence="6">ATCC 29082 / PCC 7421</strain>
    </source>
</reference>
<dbReference type="InterPro" id="IPR045853">
    <property type="entry name" value="Pep_chain_release_fac_I_sf"/>
</dbReference>
<feature type="region of interest" description="Disordered" evidence="3">
    <location>
        <begin position="32"/>
        <end position="69"/>
    </location>
</feature>
<dbReference type="PANTHER" id="PTHR43804">
    <property type="entry name" value="LD18447P"/>
    <property type="match status" value="1"/>
</dbReference>
<dbReference type="PhylomeDB" id="Q7NE40"/>
<dbReference type="OrthoDB" id="9815709at2"/>
<protein>
    <submittedName>
        <fullName evidence="5">Glr4040 protein</fullName>
    </submittedName>
</protein>
<dbReference type="eggNOG" id="COG1186">
    <property type="taxonomic scope" value="Bacteria"/>
</dbReference>